<reference evidence="1" key="1">
    <citation type="journal article" date="2014" name="Int. J. Syst. Evol. Microbiol.">
        <title>Complete genome sequence of Corynebacterium casei LMG S-19264T (=DSM 44701T), isolated from a smear-ripened cheese.</title>
        <authorList>
            <consortium name="US DOE Joint Genome Institute (JGI-PGF)"/>
            <person name="Walter F."/>
            <person name="Albersmeier A."/>
            <person name="Kalinowski J."/>
            <person name="Ruckert C."/>
        </authorList>
    </citation>
    <scope>NUCLEOTIDE SEQUENCE</scope>
    <source>
        <strain evidence="1">CCM 7897</strain>
    </source>
</reference>
<evidence type="ECO:0000313" key="1">
    <source>
        <dbReference type="EMBL" id="GGF61019.1"/>
    </source>
</evidence>
<sequence length="115" mass="12390">MIGQGADGMGRFWIAAALCAAFIGSALPTSAPAQGLTGAELAALPADVRAFIKRRDGCDHFRGEEPTDPERAKEINTQLKKLCTGTDAQLARLRLSYATNRAVMRALAPYERKIE</sequence>
<evidence type="ECO:0000313" key="2">
    <source>
        <dbReference type="Proteomes" id="UP000606044"/>
    </source>
</evidence>
<comment type="caution">
    <text evidence="1">The sequence shown here is derived from an EMBL/GenBank/DDBJ whole genome shotgun (WGS) entry which is preliminary data.</text>
</comment>
<dbReference type="EMBL" id="BMCT01000002">
    <property type="protein sequence ID" value="GGF61019.1"/>
    <property type="molecule type" value="Genomic_DNA"/>
</dbReference>
<protein>
    <submittedName>
        <fullName evidence="1">Uncharacterized protein</fullName>
    </submittedName>
</protein>
<dbReference type="Proteomes" id="UP000606044">
    <property type="component" value="Unassembled WGS sequence"/>
</dbReference>
<keyword evidence="2" id="KW-1185">Reference proteome</keyword>
<gene>
    <name evidence="1" type="ORF">GCM10007301_21010</name>
</gene>
<name>A0A917BYB7_9HYPH</name>
<organism evidence="1 2">
    <name type="scientific">Azorhizobium oxalatiphilum</name>
    <dbReference type="NCBI Taxonomy" id="980631"/>
    <lineage>
        <taxon>Bacteria</taxon>
        <taxon>Pseudomonadati</taxon>
        <taxon>Pseudomonadota</taxon>
        <taxon>Alphaproteobacteria</taxon>
        <taxon>Hyphomicrobiales</taxon>
        <taxon>Xanthobacteraceae</taxon>
        <taxon>Azorhizobium</taxon>
    </lineage>
</organism>
<proteinExistence type="predicted"/>
<reference evidence="1" key="2">
    <citation type="submission" date="2020-09" db="EMBL/GenBank/DDBJ databases">
        <authorList>
            <person name="Sun Q."/>
            <person name="Sedlacek I."/>
        </authorList>
    </citation>
    <scope>NUCLEOTIDE SEQUENCE</scope>
    <source>
        <strain evidence="1">CCM 7897</strain>
    </source>
</reference>
<dbReference type="AlphaFoldDB" id="A0A917BYB7"/>
<accession>A0A917BYB7</accession>